<keyword evidence="3" id="KW-1185">Reference proteome</keyword>
<evidence type="ECO:0000313" key="2">
    <source>
        <dbReference type="EMBL" id="WWO39570.1"/>
    </source>
</evidence>
<feature type="transmembrane region" description="Helical" evidence="1">
    <location>
        <begin position="7"/>
        <end position="37"/>
    </location>
</feature>
<evidence type="ECO:0000256" key="1">
    <source>
        <dbReference type="SAM" id="Phobius"/>
    </source>
</evidence>
<keyword evidence="1" id="KW-0472">Membrane</keyword>
<dbReference type="Proteomes" id="UP001379444">
    <property type="component" value="Chromosome"/>
</dbReference>
<dbReference type="RefSeq" id="WP_264496445.1">
    <property type="nucleotide sequence ID" value="NZ_CP109947.1"/>
</dbReference>
<protein>
    <submittedName>
        <fullName evidence="2">Envelope stress response protein PspG</fullName>
    </submittedName>
</protein>
<accession>A0ABZ2GD18</accession>
<organism evidence="2 3">
    <name type="scientific">Pectobacterium cacticida</name>
    <dbReference type="NCBI Taxonomy" id="69221"/>
    <lineage>
        <taxon>Bacteria</taxon>
        <taxon>Pseudomonadati</taxon>
        <taxon>Pseudomonadota</taxon>
        <taxon>Gammaproteobacteria</taxon>
        <taxon>Enterobacterales</taxon>
        <taxon>Pectobacteriaceae</taxon>
        <taxon>Pectobacterium</taxon>
    </lineage>
</organism>
<dbReference type="InterPro" id="IPR014318">
    <property type="entry name" value="Phageshock_PspG"/>
</dbReference>
<name>A0ABZ2GD18_9GAMM</name>
<proteinExistence type="predicted"/>
<reference evidence="2 3" key="1">
    <citation type="journal article" date="2024" name="Front. Plant Sci.">
        <title>Comprehensive phenomic and genomic studies of the species, Pectobacterium cacticida and proposal for reclassification as Alcorniella cacticida comb. nov.</title>
        <authorList>
            <person name="Jonca J."/>
            <person name="Pirhonen M."/>
            <person name="Waleron M.M."/>
            <person name="Gawor J."/>
            <person name="Mrozik A."/>
            <person name="Smoktunowicz M."/>
            <person name="Waleron K."/>
            <person name="Waleron M."/>
        </authorList>
    </citation>
    <scope>NUCLEOTIDE SEQUENCE [LARGE SCALE GENOMIC DNA]</scope>
    <source>
        <strain evidence="2 3">DPMP6</strain>
    </source>
</reference>
<keyword evidence="1" id="KW-0812">Transmembrane</keyword>
<dbReference type="EMBL" id="CP125967">
    <property type="protein sequence ID" value="WWO39570.1"/>
    <property type="molecule type" value="Genomic_DNA"/>
</dbReference>
<feature type="transmembrane region" description="Helical" evidence="1">
    <location>
        <begin position="43"/>
        <end position="61"/>
    </location>
</feature>
<sequence length="90" mass="10452">MLEIFFVVGFFIMLMLTGVSLLGVIAALFAASIFMLIGGVFTLAIKVLPWLILAVLAVWLWRKYSGRPVYDTHRFTYRKYAYRQRNKNGW</sequence>
<keyword evidence="1" id="KW-1133">Transmembrane helix</keyword>
<dbReference type="Pfam" id="PF09583">
    <property type="entry name" value="Phageshock_PspG"/>
    <property type="match status" value="1"/>
</dbReference>
<dbReference type="NCBIfam" id="TIGR02975">
    <property type="entry name" value="phageshock_pspG"/>
    <property type="match status" value="1"/>
</dbReference>
<gene>
    <name evidence="2" type="primary">pspG</name>
    <name evidence="2" type="ORF">QNA12_06095</name>
</gene>
<evidence type="ECO:0000313" key="3">
    <source>
        <dbReference type="Proteomes" id="UP001379444"/>
    </source>
</evidence>